<dbReference type="EMBL" id="VTAV01000011">
    <property type="protein sequence ID" value="TYR34679.1"/>
    <property type="molecule type" value="Genomic_DNA"/>
</dbReference>
<dbReference type="SUPFAM" id="SSF48452">
    <property type="entry name" value="TPR-like"/>
    <property type="match status" value="1"/>
</dbReference>
<dbReference type="InterPro" id="IPR011990">
    <property type="entry name" value="TPR-like_helical_dom_sf"/>
</dbReference>
<name>A0A5D4H3T5_9SPHI</name>
<dbReference type="RefSeq" id="WP_148919953.1">
    <property type="nucleotide sequence ID" value="NZ_VTAV01000011.1"/>
</dbReference>
<dbReference type="Gene3D" id="1.25.40.390">
    <property type="match status" value="1"/>
</dbReference>
<dbReference type="AlphaFoldDB" id="A0A5D4H3T5"/>
<dbReference type="Proteomes" id="UP000322362">
    <property type="component" value="Unassembled WGS sequence"/>
</dbReference>
<sequence>MMKKRNAIILIVTCLTIIGCKDFLDQKQNFAYSDGSSLSDIQAILDDAEYMNRRTPTFPQAASDDFFLPENAFNGRTERDRMLYTWELVDYTFPNDWANLYFQVFNANLCLENLDKLRANITDTRSWGETYGAALFFRAHANYWLVTTFAKAYDRDAADEEPGIVIRTTSDFNVPSFRSSLRESYDHIEADLRKAVRLLPKQVEVPLRPSQAAAYGLLARIHLVKREYDHAALFADSALAINREVLNFNDVGLNLASNLPFSEKYFNEVVFYSAIGVNTTSVAHPNNGRIDSTLYNTYHNDDLRKQAYFLPQGNGYRFKGMYIESVNLCFTGITTAELLMTLAECKIRQDQVEEGLGLIDEVLMNRFKHDSYEPAPLMPPEAALSFVLEERRKELLMRGLRFADIKRLNVEGRGVKLRRIVDGNEILIEPNDPRYAMPIPIDVIQNGNIEQNQY</sequence>
<dbReference type="Pfam" id="PF14322">
    <property type="entry name" value="SusD-like_3"/>
    <property type="match status" value="1"/>
</dbReference>
<comment type="caution">
    <text evidence="2">The sequence shown here is derived from an EMBL/GenBank/DDBJ whole genome shotgun (WGS) entry which is preliminary data.</text>
</comment>
<keyword evidence="3" id="KW-1185">Reference proteome</keyword>
<organism evidence="2 3">
    <name type="scientific">Sphingobacterium phlebotomi</name>
    <dbReference type="NCBI Taxonomy" id="2605433"/>
    <lineage>
        <taxon>Bacteria</taxon>
        <taxon>Pseudomonadati</taxon>
        <taxon>Bacteroidota</taxon>
        <taxon>Sphingobacteriia</taxon>
        <taxon>Sphingobacteriales</taxon>
        <taxon>Sphingobacteriaceae</taxon>
        <taxon>Sphingobacterium</taxon>
    </lineage>
</organism>
<gene>
    <name evidence="2" type="ORF">FXV77_14505</name>
</gene>
<reference evidence="2 3" key="1">
    <citation type="submission" date="2019-08" db="EMBL/GenBank/DDBJ databases">
        <title>Phlebobacter frassis gen. nov. sp. nov., a new member of family Sphingobacteriaceae isolated from sand fly rearing media.</title>
        <authorList>
            <person name="Kakumanu M.L."/>
            <person name="Marayati B.F."/>
            <person name="Wada-Katsumata A."/>
            <person name="Wasserberg G."/>
            <person name="Schal C."/>
            <person name="Apperson C.S."/>
            <person name="Ponnusamy L."/>
        </authorList>
    </citation>
    <scope>NUCLEOTIDE SEQUENCE [LARGE SCALE GENOMIC DNA]</scope>
    <source>
        <strain evidence="2 3">SSI9</strain>
    </source>
</reference>
<accession>A0A5D4H3T5</accession>
<dbReference type="PROSITE" id="PS51257">
    <property type="entry name" value="PROKAR_LIPOPROTEIN"/>
    <property type="match status" value="1"/>
</dbReference>
<evidence type="ECO:0000313" key="3">
    <source>
        <dbReference type="Proteomes" id="UP000322362"/>
    </source>
</evidence>
<protein>
    <submittedName>
        <fullName evidence="2">RagB/SusD family nutrient uptake outer membrane protein</fullName>
    </submittedName>
</protein>
<evidence type="ECO:0000313" key="2">
    <source>
        <dbReference type="EMBL" id="TYR34679.1"/>
    </source>
</evidence>
<dbReference type="GO" id="GO:0009279">
    <property type="term" value="C:cell outer membrane"/>
    <property type="evidence" value="ECO:0007669"/>
    <property type="project" value="UniProtKB-SubCell"/>
</dbReference>
<evidence type="ECO:0000259" key="1">
    <source>
        <dbReference type="Pfam" id="PF14322"/>
    </source>
</evidence>
<proteinExistence type="predicted"/>
<feature type="domain" description="SusD-like N-terminal" evidence="1">
    <location>
        <begin position="23"/>
        <end position="223"/>
    </location>
</feature>
<dbReference type="InterPro" id="IPR033985">
    <property type="entry name" value="SusD-like_N"/>
</dbReference>